<keyword evidence="1" id="KW-0614">Plasmid</keyword>
<gene>
    <name evidence="1" type="ORF">MUN86_28005</name>
</gene>
<dbReference type="RefSeq" id="WP_245127054.1">
    <property type="nucleotide sequence ID" value="NZ_CP095065.1"/>
</dbReference>
<name>A0ABY4GEI4_9BACT</name>
<protein>
    <submittedName>
        <fullName evidence="1">Uncharacterized protein</fullName>
    </submittedName>
</protein>
<accession>A0ABY4GEI4</accession>
<evidence type="ECO:0000313" key="2">
    <source>
        <dbReference type="Proteomes" id="UP000830401"/>
    </source>
</evidence>
<evidence type="ECO:0000313" key="1">
    <source>
        <dbReference type="EMBL" id="UOQ69299.1"/>
    </source>
</evidence>
<dbReference type="EMBL" id="CP095065">
    <property type="protein sequence ID" value="UOQ69299.1"/>
    <property type="molecule type" value="Genomic_DNA"/>
</dbReference>
<keyword evidence="2" id="KW-1185">Reference proteome</keyword>
<reference evidence="1" key="1">
    <citation type="submission" date="2022-04" db="EMBL/GenBank/DDBJ databases">
        <title>Hymenobacter sp. isolated from the air.</title>
        <authorList>
            <person name="Won M."/>
            <person name="Lee C.-M."/>
            <person name="Woen H.-Y."/>
            <person name="Kwon S.-W."/>
        </authorList>
    </citation>
    <scope>NUCLEOTIDE SEQUENCE</scope>
    <source>
        <strain evidence="1">5420S-77</strain>
        <plasmid evidence="1">unnamed4</plasmid>
    </source>
</reference>
<proteinExistence type="predicted"/>
<geneLocation type="plasmid" evidence="1 2">
    <name>unnamed4</name>
</geneLocation>
<sequence length="48" mass="5108">MKTSEHVVTARGVGLPARSPLNTLPVPVVLLMPLLLPLNTLKLPVVVL</sequence>
<organism evidence="1 2">
    <name type="scientific">Hymenobacter volaticus</name>
    <dbReference type="NCBI Taxonomy" id="2932254"/>
    <lineage>
        <taxon>Bacteria</taxon>
        <taxon>Pseudomonadati</taxon>
        <taxon>Bacteroidota</taxon>
        <taxon>Cytophagia</taxon>
        <taxon>Cytophagales</taxon>
        <taxon>Hymenobacteraceae</taxon>
        <taxon>Hymenobacter</taxon>
    </lineage>
</organism>
<dbReference type="Proteomes" id="UP000830401">
    <property type="component" value="Plasmid unnamed4"/>
</dbReference>